<keyword evidence="1" id="KW-1185">Reference proteome</keyword>
<organism evidence="1 2">
    <name type="scientific">Romanomermis culicivorax</name>
    <name type="common">Nematode worm</name>
    <dbReference type="NCBI Taxonomy" id="13658"/>
    <lineage>
        <taxon>Eukaryota</taxon>
        <taxon>Metazoa</taxon>
        <taxon>Ecdysozoa</taxon>
        <taxon>Nematoda</taxon>
        <taxon>Enoplea</taxon>
        <taxon>Dorylaimia</taxon>
        <taxon>Mermithida</taxon>
        <taxon>Mermithoidea</taxon>
        <taxon>Mermithidae</taxon>
        <taxon>Romanomermis</taxon>
    </lineage>
</organism>
<proteinExistence type="predicted"/>
<sequence>MKRYVATSFLLGTTGSFGAVTSVEWLLSAAEMVRAGVESSTSYVHCDKMGNTTGLSFDIGATDGRHHRCNGKFLEKNEFPEAYYRCRNVPTGKQLIQIDSVDYGTKTFSACRAEGNNTRIEICQRLNQCMTKDAMLGAIANRNKNLNAAGNRSCTALYDALNGTMNPVCNFRKILDEAWRNRSQLTYTPELMNDLGKKIKRFPLNWLLLCQMSSD</sequence>
<accession>A0A915IA50</accession>
<protein>
    <submittedName>
        <fullName evidence="2">Uncharacterized protein</fullName>
    </submittedName>
</protein>
<dbReference type="WBParaSite" id="nRc.2.0.1.t10747-RA">
    <property type="protein sequence ID" value="nRc.2.0.1.t10747-RA"/>
    <property type="gene ID" value="nRc.2.0.1.g10747"/>
</dbReference>
<evidence type="ECO:0000313" key="1">
    <source>
        <dbReference type="Proteomes" id="UP000887565"/>
    </source>
</evidence>
<dbReference type="AlphaFoldDB" id="A0A915IA50"/>
<dbReference type="Proteomes" id="UP000887565">
    <property type="component" value="Unplaced"/>
</dbReference>
<reference evidence="2" key="1">
    <citation type="submission" date="2022-11" db="UniProtKB">
        <authorList>
            <consortium name="WormBaseParasite"/>
        </authorList>
    </citation>
    <scope>IDENTIFICATION</scope>
</reference>
<name>A0A915IA50_ROMCU</name>
<evidence type="ECO:0000313" key="2">
    <source>
        <dbReference type="WBParaSite" id="nRc.2.0.1.t10747-RA"/>
    </source>
</evidence>